<evidence type="ECO:0000313" key="2">
    <source>
        <dbReference type="EMBL" id="QFG74843.1"/>
    </source>
</evidence>
<sequence>MNDRKDYLIFFIILFVLALSYKIYTESDMFNLVCIVSDVDHNKYCVRDRKHKKEAVDLLANVVQKLKRFVKYLIEKYPDNEITDNLKVNFNPKKIVETLPTSENTAYSENKGEKIAFCLNKTRNTHSKLIDPNTLMFVALHELTHLATSEIGHTPLYWKNFKFLLENAKEYKIYNPVDYKKKPQKYCGMKITDNPYYDV</sequence>
<reference evidence="2" key="1">
    <citation type="journal article" date="2019" name="Philos. Trans. R. Soc. Lond., B, Biol. Sci.">
        <title>Targeted metagenomic recovery of four divergent viruses reveals shared and distinctive characteristics of giant viruses of marine eukaryotes.</title>
        <authorList>
            <person name="Needham D.M."/>
            <person name="Poirier C."/>
            <person name="Hehenberger E."/>
            <person name="Jimenez V."/>
            <person name="Swalwell J.E."/>
            <person name="Santoro A.E."/>
            <person name="Worden A.Z."/>
        </authorList>
    </citation>
    <scope>NUCLEOTIDE SEQUENCE</scope>
    <source>
        <strain evidence="2">OPacV-421</strain>
    </source>
</reference>
<name>A0A5J6VLJ8_9VIRU</name>
<organism evidence="2">
    <name type="scientific">Megaviridae environmental sample</name>
    <dbReference type="NCBI Taxonomy" id="1737588"/>
    <lineage>
        <taxon>Viruses</taxon>
        <taxon>Varidnaviria</taxon>
        <taxon>Bamfordvirae</taxon>
        <taxon>Nucleocytoviricota</taxon>
        <taxon>Megaviricetes</taxon>
        <taxon>Imitervirales</taxon>
        <taxon>Mimiviridae</taxon>
        <taxon>environmental samples</taxon>
    </lineage>
</organism>
<keyword evidence="1" id="KW-0472">Membrane</keyword>
<proteinExistence type="predicted"/>
<keyword evidence="1" id="KW-1133">Transmembrane helix</keyword>
<feature type="transmembrane region" description="Helical" evidence="1">
    <location>
        <begin position="7"/>
        <end position="24"/>
    </location>
</feature>
<dbReference type="EMBL" id="MN448294">
    <property type="protein sequence ID" value="QFG74843.1"/>
    <property type="molecule type" value="Genomic_DNA"/>
</dbReference>
<protein>
    <submittedName>
        <fullName evidence="2">Uncharacterized protein</fullName>
    </submittedName>
</protein>
<evidence type="ECO:0000256" key="1">
    <source>
        <dbReference type="SAM" id="Phobius"/>
    </source>
</evidence>
<keyword evidence="1" id="KW-0812">Transmembrane</keyword>
<accession>A0A5J6VLJ8</accession>